<sequence>MTTTPRLVAFDLDDTLAASKSALDPRMAGLLAELLDEVEVCVISGGQIAQFRMQLLDNLTTANDAALARLHLMPTCGTQYYRHVDGDWAQIYNERLTDDEKARALAAVEGAARELGYWESDTWGPILEDRDSQITFSALGQAAPVAAKMAWDPSGDKKNTLREAVQALVPDLEVRSGGSTSVDITRKGIDKAYGMTKLAALAGIPLDDMLFVGDRLDENGNDYPVKVLGVECVAVEGWEDTAAFLTKLIPELRAAASAASA</sequence>
<dbReference type="InterPro" id="IPR006379">
    <property type="entry name" value="HAD-SF_hydro_IIB"/>
</dbReference>
<dbReference type="PANTHER" id="PTHR10000:SF8">
    <property type="entry name" value="HAD SUPERFAMILY HYDROLASE-LIKE, TYPE 3"/>
    <property type="match status" value="1"/>
</dbReference>
<dbReference type="InterPro" id="IPR036412">
    <property type="entry name" value="HAD-like_sf"/>
</dbReference>
<dbReference type="GO" id="GO:0016787">
    <property type="term" value="F:hydrolase activity"/>
    <property type="evidence" value="ECO:0007669"/>
    <property type="project" value="UniProtKB-KW"/>
</dbReference>
<dbReference type="InterPro" id="IPR043169">
    <property type="entry name" value="PMM_cap"/>
</dbReference>
<keyword evidence="2" id="KW-1185">Reference proteome</keyword>
<dbReference type="InterPro" id="IPR023214">
    <property type="entry name" value="HAD_sf"/>
</dbReference>
<dbReference type="PANTHER" id="PTHR10000">
    <property type="entry name" value="PHOSPHOSERINE PHOSPHATASE"/>
    <property type="match status" value="1"/>
</dbReference>
<dbReference type="Pfam" id="PF08282">
    <property type="entry name" value="Hydrolase_3"/>
    <property type="match status" value="1"/>
</dbReference>
<dbReference type="Gene3D" id="3.40.50.1000">
    <property type="entry name" value="HAD superfamily/HAD-like"/>
    <property type="match status" value="1"/>
</dbReference>
<dbReference type="SFLD" id="SFLDG01143">
    <property type="entry name" value="C2.B.3:_Phosphomannomutase_Lik"/>
    <property type="match status" value="1"/>
</dbReference>
<comment type="caution">
    <text evidence="1">The sequence shown here is derived from an EMBL/GenBank/DDBJ whole genome shotgun (WGS) entry which is preliminary data.</text>
</comment>
<keyword evidence="1" id="KW-0378">Hydrolase</keyword>
<dbReference type="RefSeq" id="WP_345065182.1">
    <property type="nucleotide sequence ID" value="NZ_BAABCN010000003.1"/>
</dbReference>
<dbReference type="SFLD" id="SFLDS00003">
    <property type="entry name" value="Haloacid_Dehalogenase"/>
    <property type="match status" value="1"/>
</dbReference>
<dbReference type="SUPFAM" id="SSF56784">
    <property type="entry name" value="HAD-like"/>
    <property type="match status" value="1"/>
</dbReference>
<evidence type="ECO:0000313" key="2">
    <source>
        <dbReference type="Proteomes" id="UP001501803"/>
    </source>
</evidence>
<name>A0ABP7KFV7_9MICO</name>
<dbReference type="SFLD" id="SFLDG01140">
    <property type="entry name" value="C2.B:_Phosphomannomutase_and_P"/>
    <property type="match status" value="1"/>
</dbReference>
<evidence type="ECO:0000313" key="1">
    <source>
        <dbReference type="EMBL" id="GAA3875931.1"/>
    </source>
</evidence>
<dbReference type="NCBIfam" id="TIGR01484">
    <property type="entry name" value="HAD-SF-IIB"/>
    <property type="match status" value="1"/>
</dbReference>
<proteinExistence type="predicted"/>
<dbReference type="Gene3D" id="3.30.1240.20">
    <property type="match status" value="1"/>
</dbReference>
<reference evidence="2" key="1">
    <citation type="journal article" date="2019" name="Int. J. Syst. Evol. Microbiol.">
        <title>The Global Catalogue of Microorganisms (GCM) 10K type strain sequencing project: providing services to taxonomists for standard genome sequencing and annotation.</title>
        <authorList>
            <consortium name="The Broad Institute Genomics Platform"/>
            <consortium name="The Broad Institute Genome Sequencing Center for Infectious Disease"/>
            <person name="Wu L."/>
            <person name="Ma J."/>
        </authorList>
    </citation>
    <scope>NUCLEOTIDE SEQUENCE [LARGE SCALE GENOMIC DNA]</scope>
    <source>
        <strain evidence="2">JCM 17021</strain>
    </source>
</reference>
<accession>A0ABP7KFV7</accession>
<protein>
    <submittedName>
        <fullName evidence="1">HAD-IIB family hydrolase</fullName>
    </submittedName>
</protein>
<organism evidence="1 2">
    <name type="scientific">Leifsonia kafniensis</name>
    <dbReference type="NCBI Taxonomy" id="475957"/>
    <lineage>
        <taxon>Bacteria</taxon>
        <taxon>Bacillati</taxon>
        <taxon>Actinomycetota</taxon>
        <taxon>Actinomycetes</taxon>
        <taxon>Micrococcales</taxon>
        <taxon>Microbacteriaceae</taxon>
        <taxon>Leifsonia</taxon>
    </lineage>
</organism>
<gene>
    <name evidence="1" type="ORF">GCM10022381_18270</name>
</gene>
<dbReference type="Proteomes" id="UP001501803">
    <property type="component" value="Unassembled WGS sequence"/>
</dbReference>
<dbReference type="EMBL" id="BAABCN010000003">
    <property type="protein sequence ID" value="GAA3875931.1"/>
    <property type="molecule type" value="Genomic_DNA"/>
</dbReference>